<evidence type="ECO:0000313" key="4">
    <source>
        <dbReference type="EMBL" id="AVO26201.1"/>
    </source>
</evidence>
<dbReference type="PROSITE" id="PS00910">
    <property type="entry name" value="UPF0029"/>
    <property type="match status" value="1"/>
</dbReference>
<dbReference type="PANTHER" id="PTHR16301:SF20">
    <property type="entry name" value="IMPACT FAMILY MEMBER YIGZ"/>
    <property type="match status" value="1"/>
</dbReference>
<dbReference type="Pfam" id="PF01205">
    <property type="entry name" value="Impact_N"/>
    <property type="match status" value="1"/>
</dbReference>
<dbReference type="InterPro" id="IPR023582">
    <property type="entry name" value="Impact"/>
</dbReference>
<dbReference type="GO" id="GO:0005737">
    <property type="term" value="C:cytoplasm"/>
    <property type="evidence" value="ECO:0007669"/>
    <property type="project" value="TreeGrafter"/>
</dbReference>
<dbReference type="InterPro" id="IPR015796">
    <property type="entry name" value="Impact_YigZ-like"/>
</dbReference>
<dbReference type="Gene3D" id="3.30.70.240">
    <property type="match status" value="1"/>
</dbReference>
<dbReference type="InterPro" id="IPR020569">
    <property type="entry name" value="UPF0029_Impact_CS"/>
</dbReference>
<dbReference type="InterPro" id="IPR035647">
    <property type="entry name" value="EFG_III/V"/>
</dbReference>
<sequence length="212" mass="22839">MESLIRSVYGRADAEYVIKKSRFIATVCEVKSEDEASAFIDEVKKKYWDARHNCSAYQVGPDGRFQRSSDDGEPAGTAGRPILEVLKKQGLTNTAIVVTRYFGGIKLGASGLIRAYSHTAALGLEAADIAVYTPFTILKATVAYPLVSTMERFVPDHGGTITDRQFAADVTFTMEVPQDEAAPFAAALTDTTSGRVTCQKTGTLVKPVVCGS</sequence>
<dbReference type="InterPro" id="IPR020568">
    <property type="entry name" value="Ribosomal_Su5_D2-typ_SF"/>
</dbReference>
<name>A0A2S0M424_MEGEL</name>
<feature type="domain" description="UPF0029" evidence="3">
    <location>
        <begin position="141"/>
        <end position="195"/>
    </location>
</feature>
<dbReference type="SUPFAM" id="SSF54980">
    <property type="entry name" value="EF-G C-terminal domain-like"/>
    <property type="match status" value="1"/>
</dbReference>
<accession>A0A2S0M424</accession>
<evidence type="ECO:0000259" key="2">
    <source>
        <dbReference type="Pfam" id="PF01205"/>
    </source>
</evidence>
<dbReference type="GO" id="GO:0006446">
    <property type="term" value="P:regulation of translational initiation"/>
    <property type="evidence" value="ECO:0007669"/>
    <property type="project" value="TreeGrafter"/>
</dbReference>
<comment type="similarity">
    <text evidence="1">Belongs to the IMPACT family.</text>
</comment>
<dbReference type="SUPFAM" id="SSF54211">
    <property type="entry name" value="Ribosomal protein S5 domain 2-like"/>
    <property type="match status" value="1"/>
</dbReference>
<reference evidence="4 5" key="1">
    <citation type="journal article" date="2018" name="Genome Announc.">
        <title>Complete genomes of two Megasphaera elsdenii strains, NCIMB 702410 and ATCC 25940.</title>
        <authorList>
            <person name="Hatmaker E.A."/>
            <person name="O'Dell K."/>
            <person name="Riley L.A."/>
            <person name="Klingeman D.M."/>
            <person name="Guss A.M."/>
        </authorList>
    </citation>
    <scope>NUCLEOTIDE SEQUENCE [LARGE SCALE GENOMIC DNA]</scope>
    <source>
        <strain evidence="4 5">NCIMB702410</strain>
    </source>
</reference>
<dbReference type="Pfam" id="PF09186">
    <property type="entry name" value="DUF1949"/>
    <property type="match status" value="1"/>
</dbReference>
<gene>
    <name evidence="4" type="ORF">C6Y28_00370</name>
</gene>
<feature type="domain" description="Impact N-terminal" evidence="2">
    <location>
        <begin position="19"/>
        <end position="121"/>
    </location>
</feature>
<dbReference type="EMBL" id="CP027569">
    <property type="protein sequence ID" value="AVO26201.1"/>
    <property type="molecule type" value="Genomic_DNA"/>
</dbReference>
<dbReference type="RefSeq" id="WP_027894810.1">
    <property type="nucleotide sequence ID" value="NZ_CP027569.1"/>
</dbReference>
<dbReference type="PANTHER" id="PTHR16301">
    <property type="entry name" value="IMPACT-RELATED"/>
    <property type="match status" value="1"/>
</dbReference>
<protein>
    <submittedName>
        <fullName evidence="4">YigZ family protein</fullName>
    </submittedName>
</protein>
<proteinExistence type="inferred from homology"/>
<evidence type="ECO:0000313" key="5">
    <source>
        <dbReference type="Proteomes" id="UP000238358"/>
    </source>
</evidence>
<dbReference type="NCBIfam" id="TIGR00257">
    <property type="entry name" value="IMPACT_YIGZ"/>
    <property type="match status" value="1"/>
</dbReference>
<dbReference type="InterPro" id="IPR036956">
    <property type="entry name" value="Impact_N_sf"/>
</dbReference>
<organism evidence="4 5">
    <name type="scientific">Megasphaera elsdenii</name>
    <dbReference type="NCBI Taxonomy" id="907"/>
    <lineage>
        <taxon>Bacteria</taxon>
        <taxon>Bacillati</taxon>
        <taxon>Bacillota</taxon>
        <taxon>Negativicutes</taxon>
        <taxon>Veillonellales</taxon>
        <taxon>Veillonellaceae</taxon>
        <taxon>Megasphaera</taxon>
    </lineage>
</organism>
<dbReference type="AlphaFoldDB" id="A0A2S0M424"/>
<dbReference type="InterPro" id="IPR015269">
    <property type="entry name" value="UPF0029_Impact_C"/>
</dbReference>
<evidence type="ECO:0000256" key="1">
    <source>
        <dbReference type="ARBA" id="ARBA00007665"/>
    </source>
</evidence>
<evidence type="ECO:0000259" key="3">
    <source>
        <dbReference type="Pfam" id="PF09186"/>
    </source>
</evidence>
<dbReference type="Gene3D" id="3.30.230.30">
    <property type="entry name" value="Impact, N-terminal domain"/>
    <property type="match status" value="1"/>
</dbReference>
<dbReference type="OrthoDB" id="9813771at2"/>
<dbReference type="InterPro" id="IPR001498">
    <property type="entry name" value="Impact_N"/>
</dbReference>
<dbReference type="Proteomes" id="UP000238358">
    <property type="component" value="Chromosome"/>
</dbReference>